<dbReference type="RefSeq" id="WP_147670794.1">
    <property type="nucleotide sequence ID" value="NZ_CP120678.1"/>
</dbReference>
<evidence type="ECO:0000313" key="3">
    <source>
        <dbReference type="Proteomes" id="UP001243623"/>
    </source>
</evidence>
<evidence type="ECO:0000256" key="1">
    <source>
        <dbReference type="SAM" id="SignalP"/>
    </source>
</evidence>
<dbReference type="InterPro" id="IPR052022">
    <property type="entry name" value="26kDa_periplasmic_antigen"/>
</dbReference>
<reference evidence="2" key="1">
    <citation type="submission" date="2023-03" db="EMBL/GenBank/DDBJ databases">
        <title>Selenobaculum gbiensis gen. nov. sp. nov., a new bacterium isolated from the gut microbiota of IBD patient.</title>
        <authorList>
            <person name="Yeo S."/>
            <person name="Park H."/>
            <person name="Huh C.S."/>
        </authorList>
    </citation>
    <scope>NUCLEOTIDE SEQUENCE</scope>
    <source>
        <strain evidence="2">ICN-92133</strain>
    </source>
</reference>
<feature type="signal peptide" evidence="1">
    <location>
        <begin position="1"/>
        <end position="22"/>
    </location>
</feature>
<dbReference type="PANTHER" id="PTHR34387:SF2">
    <property type="entry name" value="SLR1258 PROTEIN"/>
    <property type="match status" value="1"/>
</dbReference>
<dbReference type="Gene3D" id="3.30.110.170">
    <property type="entry name" value="Protein of unknown function (DUF541), domain 1"/>
    <property type="match status" value="1"/>
</dbReference>
<keyword evidence="3" id="KW-1185">Reference proteome</keyword>
<dbReference type="KEGG" id="sgbi:P3F81_04990"/>
<dbReference type="GO" id="GO:0006974">
    <property type="term" value="P:DNA damage response"/>
    <property type="evidence" value="ECO:0007669"/>
    <property type="project" value="TreeGrafter"/>
</dbReference>
<evidence type="ECO:0000313" key="2">
    <source>
        <dbReference type="EMBL" id="WIW71658.1"/>
    </source>
</evidence>
<protein>
    <submittedName>
        <fullName evidence="2">SIMPL domain-containing protein</fullName>
    </submittedName>
</protein>
<name>A0A9Y2ET38_9FIRM</name>
<gene>
    <name evidence="2" type="ORF">P3F81_04990</name>
</gene>
<dbReference type="InterPro" id="IPR007497">
    <property type="entry name" value="SIMPL/DUF541"/>
</dbReference>
<proteinExistence type="predicted"/>
<keyword evidence="1" id="KW-0732">Signal</keyword>
<feature type="chain" id="PRO_5040880193" evidence="1">
    <location>
        <begin position="23"/>
        <end position="238"/>
    </location>
</feature>
<dbReference type="PANTHER" id="PTHR34387">
    <property type="entry name" value="SLR1258 PROTEIN"/>
    <property type="match status" value="1"/>
</dbReference>
<accession>A0A9Y2ET38</accession>
<organism evidence="2 3">
    <name type="scientific">Selenobaculum gibii</name>
    <dbReference type="NCBI Taxonomy" id="3054208"/>
    <lineage>
        <taxon>Bacteria</taxon>
        <taxon>Bacillati</taxon>
        <taxon>Bacillota</taxon>
        <taxon>Negativicutes</taxon>
        <taxon>Selenomonadales</taxon>
        <taxon>Selenomonadaceae</taxon>
        <taxon>Selenobaculum</taxon>
    </lineage>
</organism>
<dbReference type="Proteomes" id="UP001243623">
    <property type="component" value="Chromosome"/>
</dbReference>
<dbReference type="EMBL" id="CP120678">
    <property type="protein sequence ID" value="WIW71658.1"/>
    <property type="molecule type" value="Genomic_DNA"/>
</dbReference>
<dbReference type="Pfam" id="PF04402">
    <property type="entry name" value="SIMPL"/>
    <property type="match status" value="1"/>
</dbReference>
<dbReference type="Gene3D" id="3.30.70.2970">
    <property type="entry name" value="Protein of unknown function (DUF541), domain 2"/>
    <property type="match status" value="1"/>
</dbReference>
<dbReference type="AlphaFoldDB" id="A0A9Y2ET38"/>
<sequence>MKFHKILLIVSILCMFHVITYANENNSLTINTITVEGNSEMSIAPNQATIQIGITTSANDAGEAETKNNQIANQIQKALEYIGTNKKEIKTTQYNFYPIYNNQENNHHEIIAYTVSNTLSITSSDLSKVGTIIDVGVKNGATNINSINFTVKDNDNIKNTALVAAIENAKAKADIIAKTINKKIVNVVAVKENNVYFQPSTISRYALMKSESFDSTAPSINPDNIKVNANVEIIFEIQ</sequence>